<dbReference type="AlphaFoldDB" id="A0A161W3J1"/>
<evidence type="ECO:0000256" key="8">
    <source>
        <dbReference type="ARBA" id="ARBA00023010"/>
    </source>
</evidence>
<dbReference type="GO" id="GO:0005744">
    <property type="term" value="C:TIM23 mitochondrial import inner membrane translocase complex"/>
    <property type="evidence" value="ECO:0007669"/>
    <property type="project" value="InterPro"/>
</dbReference>
<evidence type="ECO:0000256" key="13">
    <source>
        <dbReference type="SAM" id="MobiDB-lite"/>
    </source>
</evidence>
<dbReference type="FunFam" id="1.10.287.110:FF:000006">
    <property type="entry name" value="Import inner membrane translocase subunit TIM16"/>
    <property type="match status" value="1"/>
</dbReference>
<comment type="caution">
    <text evidence="14">The sequence shown here is derived from an EMBL/GenBank/DDBJ whole genome shotgun (WGS) entry which is preliminary data.</text>
</comment>
<protein>
    <recommendedName>
        <fullName evidence="4">Mitochondrial import inner membrane translocase subunit TIM16</fullName>
    </recommendedName>
    <alternativeName>
        <fullName evidence="3">Mitochondrial import inner membrane translocase subunit tim16</fullName>
    </alternativeName>
    <alternativeName>
        <fullName evidence="11 12">Presequence translocated-associated motor subunit PAM16</fullName>
    </alternativeName>
</protein>
<keyword evidence="10" id="KW-0472">Membrane</keyword>
<dbReference type="InterPro" id="IPR005341">
    <property type="entry name" value="Tim16"/>
</dbReference>
<keyword evidence="7" id="KW-0653">Protein transport</keyword>
<evidence type="ECO:0000256" key="7">
    <source>
        <dbReference type="ARBA" id="ARBA00022927"/>
    </source>
</evidence>
<keyword evidence="6" id="KW-0999">Mitochondrion inner membrane</keyword>
<evidence type="ECO:0000256" key="4">
    <source>
        <dbReference type="ARBA" id="ARBA00020721"/>
    </source>
</evidence>
<dbReference type="Gene3D" id="1.10.287.110">
    <property type="entry name" value="DnaJ domain"/>
    <property type="match status" value="1"/>
</dbReference>
<feature type="non-terminal residue" evidence="14">
    <location>
        <position position="1"/>
    </location>
</feature>
<organism evidence="14 15">
    <name type="scientific">Colletotrichum tofieldiae</name>
    <dbReference type="NCBI Taxonomy" id="708197"/>
    <lineage>
        <taxon>Eukaryota</taxon>
        <taxon>Fungi</taxon>
        <taxon>Dikarya</taxon>
        <taxon>Ascomycota</taxon>
        <taxon>Pezizomycotina</taxon>
        <taxon>Sordariomycetes</taxon>
        <taxon>Hypocreomycetidae</taxon>
        <taxon>Glomerellales</taxon>
        <taxon>Glomerellaceae</taxon>
        <taxon>Colletotrichum</taxon>
        <taxon>Colletotrichum spaethianum species complex</taxon>
    </lineage>
</organism>
<evidence type="ECO:0000256" key="12">
    <source>
        <dbReference type="ARBA" id="ARBA00031407"/>
    </source>
</evidence>
<dbReference type="Proteomes" id="UP000076552">
    <property type="component" value="Unassembled WGS sequence"/>
</dbReference>
<evidence type="ECO:0000256" key="9">
    <source>
        <dbReference type="ARBA" id="ARBA00023128"/>
    </source>
</evidence>
<evidence type="ECO:0000256" key="3">
    <source>
        <dbReference type="ARBA" id="ARBA00013571"/>
    </source>
</evidence>
<proteinExistence type="inferred from homology"/>
<evidence type="ECO:0000256" key="1">
    <source>
        <dbReference type="ARBA" id="ARBA00004637"/>
    </source>
</evidence>
<sequence>SANPVLRNKPALNARHRFPVSPRPRDKRNFDSTTPPAPVILSVGCVLIPANMAYRLITQVVFVGTRIVGRSFAAAYKQAQASSEYARAQAKNGNAAAGTKGNLSSGMTLDEACKILDVETPKDGSKSAGDVMERFKKLFDANDPKKGGSFYLQSKVLRARERLEKEIGPLAEKEEVESEVKEGFKPKIYKDR</sequence>
<evidence type="ECO:0000256" key="6">
    <source>
        <dbReference type="ARBA" id="ARBA00022792"/>
    </source>
</evidence>
<dbReference type="PANTHER" id="PTHR12388">
    <property type="entry name" value="MITOCHONDRIA ASSOCIATED GRANULOCYTE MACROPHAGE CSF SIGNALING MOLECULE"/>
    <property type="match status" value="1"/>
</dbReference>
<dbReference type="STRING" id="708197.A0A161W3J1"/>
<comment type="similarity">
    <text evidence="2">Belongs to the TIM16/PAM16 family.</text>
</comment>
<evidence type="ECO:0000256" key="10">
    <source>
        <dbReference type="ARBA" id="ARBA00023136"/>
    </source>
</evidence>
<keyword evidence="5" id="KW-0813">Transport</keyword>
<dbReference type="PANTHER" id="PTHR12388:SF0">
    <property type="entry name" value="MITOCHONDRIAL IMPORT INNER MEMBRANE TRANSLOCASE SUBUNIT TIM16"/>
    <property type="match status" value="1"/>
</dbReference>
<dbReference type="InterPro" id="IPR036869">
    <property type="entry name" value="J_dom_sf"/>
</dbReference>
<accession>A0A161W3J1</accession>
<dbReference type="EMBL" id="LFIV01000204">
    <property type="protein sequence ID" value="KZL65773.1"/>
    <property type="molecule type" value="Genomic_DNA"/>
</dbReference>
<keyword evidence="9" id="KW-0496">Mitochondrion</keyword>
<name>A0A161W3J1_9PEZI</name>
<dbReference type="Pfam" id="PF03656">
    <property type="entry name" value="Pam16"/>
    <property type="match status" value="1"/>
</dbReference>
<feature type="region of interest" description="Disordered" evidence="13">
    <location>
        <begin position="1"/>
        <end position="34"/>
    </location>
</feature>
<evidence type="ECO:0000256" key="11">
    <source>
        <dbReference type="ARBA" id="ARBA00030422"/>
    </source>
</evidence>
<evidence type="ECO:0000313" key="14">
    <source>
        <dbReference type="EMBL" id="KZL65773.1"/>
    </source>
</evidence>
<reference evidence="14 15" key="1">
    <citation type="submission" date="2015-06" db="EMBL/GenBank/DDBJ databases">
        <title>Survival trade-offs in plant roots during colonization by closely related pathogenic and mutualistic fungi.</title>
        <authorList>
            <person name="Hacquard S."/>
            <person name="Kracher B."/>
            <person name="Hiruma K."/>
            <person name="Weinman A."/>
            <person name="Muench P."/>
            <person name="Garrido Oter R."/>
            <person name="Ver Loren van Themaat E."/>
            <person name="Dallerey J.-F."/>
            <person name="Damm U."/>
            <person name="Henrissat B."/>
            <person name="Lespinet O."/>
            <person name="Thon M."/>
            <person name="Kemen E."/>
            <person name="McHardy A.C."/>
            <person name="Schulze-Lefert P."/>
            <person name="O'Connell R.J."/>
        </authorList>
    </citation>
    <scope>NUCLEOTIDE SEQUENCE [LARGE SCALE GENOMIC DNA]</scope>
    <source>
        <strain evidence="14 15">0861</strain>
    </source>
</reference>
<gene>
    <name evidence="14" type="ORF">CT0861_01532</name>
</gene>
<evidence type="ECO:0000256" key="2">
    <source>
        <dbReference type="ARBA" id="ARBA00008817"/>
    </source>
</evidence>
<evidence type="ECO:0000256" key="5">
    <source>
        <dbReference type="ARBA" id="ARBA00022448"/>
    </source>
</evidence>
<evidence type="ECO:0000313" key="15">
    <source>
        <dbReference type="Proteomes" id="UP000076552"/>
    </source>
</evidence>
<keyword evidence="8" id="KW-0811">Translocation</keyword>
<dbReference type="GO" id="GO:0030150">
    <property type="term" value="P:protein import into mitochondrial matrix"/>
    <property type="evidence" value="ECO:0007669"/>
    <property type="project" value="InterPro"/>
</dbReference>
<keyword evidence="15" id="KW-1185">Reference proteome</keyword>
<comment type="subcellular location">
    <subcellularLocation>
        <location evidence="1">Mitochondrion inner membrane</location>
        <topology evidence="1">Peripheral membrane protein</topology>
    </subcellularLocation>
</comment>